<reference evidence="3" key="1">
    <citation type="submission" date="2022-11" db="EMBL/GenBank/DDBJ databases">
        <title>Genome Resource of Sclerotinia nivalis Strain SnTB1, a Plant Pathogen Isolated from American Ginseng.</title>
        <authorList>
            <person name="Fan S."/>
        </authorList>
    </citation>
    <scope>NUCLEOTIDE SEQUENCE</scope>
    <source>
        <strain evidence="3">SnTB1</strain>
    </source>
</reference>
<proteinExistence type="predicted"/>
<sequence>MSYTNAPNSTQRTSQDVTPKIPTKTSETLMVDQLRKPIGELIWENRILRTVIKELEIANTEAGVEKRLTKTRISIFEKIDASYHLHFTDAQRKLMKAWIAQSTEISRNRVNFDASGADVDREVYECSIKSWQDLYTRQDNMEIILSLLVMAQQTADELLAKTDKVTELESEITGHEKKLKVQNNVVASIQEREKISAAEMSIRHEKELKEQKDIIAVLKENEKILAAETKSKYEKMLEEQANTVADIEKSEKMAVAETKSRYEKKVKEQCEIIANLKEKGKSSMSQAKSKYEEKLKEQSSIIAKLEEEKVASAAEMEGVLRELAAHSEISVSILSRKRELMKPFESRNDHVIETGNVSAHGGTCLADVFRIKSNADFDDSPWFKEQYGVSIDTVERFGGSAAFAKLVNMRYDMYSCKTEQRTTTSEFERGFQDLLIGGLEKDTKITPESIDGFLLKSKKGKETFQKLCSIWDTARASERKRFQESRDPKKRSFFGGSIKSNTSLWTGDTPRRSRLDKIEEYRKDILSSAKDAIPWR</sequence>
<feature type="region of interest" description="Disordered" evidence="2">
    <location>
        <begin position="1"/>
        <end position="24"/>
    </location>
</feature>
<organism evidence="3 4">
    <name type="scientific">Sclerotinia nivalis</name>
    <dbReference type="NCBI Taxonomy" id="352851"/>
    <lineage>
        <taxon>Eukaryota</taxon>
        <taxon>Fungi</taxon>
        <taxon>Dikarya</taxon>
        <taxon>Ascomycota</taxon>
        <taxon>Pezizomycotina</taxon>
        <taxon>Leotiomycetes</taxon>
        <taxon>Helotiales</taxon>
        <taxon>Sclerotiniaceae</taxon>
        <taxon>Sclerotinia</taxon>
    </lineage>
</organism>
<feature type="coiled-coil region" evidence="1">
    <location>
        <begin position="151"/>
        <end position="322"/>
    </location>
</feature>
<dbReference type="EMBL" id="JAPEIS010000006">
    <property type="protein sequence ID" value="KAJ8065781.1"/>
    <property type="molecule type" value="Genomic_DNA"/>
</dbReference>
<evidence type="ECO:0000256" key="2">
    <source>
        <dbReference type="SAM" id="MobiDB-lite"/>
    </source>
</evidence>
<protein>
    <submittedName>
        <fullName evidence="3">Uncharacterized protein</fullName>
    </submittedName>
</protein>
<keyword evidence="1" id="KW-0175">Coiled coil</keyword>
<name>A0A9X0AMZ4_9HELO</name>
<dbReference type="Proteomes" id="UP001152300">
    <property type="component" value="Unassembled WGS sequence"/>
</dbReference>
<evidence type="ECO:0000313" key="4">
    <source>
        <dbReference type="Proteomes" id="UP001152300"/>
    </source>
</evidence>
<evidence type="ECO:0000313" key="3">
    <source>
        <dbReference type="EMBL" id="KAJ8065781.1"/>
    </source>
</evidence>
<gene>
    <name evidence="3" type="ORF">OCU04_006445</name>
</gene>
<comment type="caution">
    <text evidence="3">The sequence shown here is derived from an EMBL/GenBank/DDBJ whole genome shotgun (WGS) entry which is preliminary data.</text>
</comment>
<dbReference type="AlphaFoldDB" id="A0A9X0AMZ4"/>
<dbReference type="OrthoDB" id="3523667at2759"/>
<accession>A0A9X0AMZ4</accession>
<keyword evidence="4" id="KW-1185">Reference proteome</keyword>
<evidence type="ECO:0000256" key="1">
    <source>
        <dbReference type="SAM" id="Coils"/>
    </source>
</evidence>